<feature type="domain" description="Protein kinase" evidence="8">
    <location>
        <begin position="23"/>
        <end position="280"/>
    </location>
</feature>
<dbReference type="SUPFAM" id="SSF56112">
    <property type="entry name" value="Protein kinase-like (PK-like)"/>
    <property type="match status" value="1"/>
</dbReference>
<dbReference type="InterPro" id="IPR017441">
    <property type="entry name" value="Protein_kinase_ATP_BS"/>
</dbReference>
<dbReference type="Proteomes" id="UP000676079">
    <property type="component" value="Chromosome"/>
</dbReference>
<evidence type="ECO:0000256" key="3">
    <source>
        <dbReference type="ARBA" id="ARBA00022777"/>
    </source>
</evidence>
<dbReference type="EMBL" id="CP074133">
    <property type="protein sequence ID" value="QUX24182.1"/>
    <property type="molecule type" value="Genomic_DNA"/>
</dbReference>
<dbReference type="RefSeq" id="WP_220559581.1">
    <property type="nucleotide sequence ID" value="NZ_CP074133.1"/>
</dbReference>
<dbReference type="InterPro" id="IPR000719">
    <property type="entry name" value="Prot_kinase_dom"/>
</dbReference>
<feature type="transmembrane region" description="Helical" evidence="7">
    <location>
        <begin position="434"/>
        <end position="456"/>
    </location>
</feature>
<evidence type="ECO:0000313" key="9">
    <source>
        <dbReference type="EMBL" id="QUX24182.1"/>
    </source>
</evidence>
<dbReference type="GO" id="GO:0016301">
    <property type="term" value="F:kinase activity"/>
    <property type="evidence" value="ECO:0007669"/>
    <property type="project" value="UniProtKB-KW"/>
</dbReference>
<gene>
    <name evidence="9" type="ORF">KGD84_07735</name>
</gene>
<proteinExistence type="predicted"/>
<dbReference type="PROSITE" id="PS00107">
    <property type="entry name" value="PROTEIN_KINASE_ATP"/>
    <property type="match status" value="1"/>
</dbReference>
<protein>
    <submittedName>
        <fullName evidence="9">Protein kinase</fullName>
    </submittedName>
</protein>
<dbReference type="PANTHER" id="PTHR43289">
    <property type="entry name" value="MITOGEN-ACTIVATED PROTEIN KINASE KINASE KINASE 20-RELATED"/>
    <property type="match status" value="1"/>
</dbReference>
<keyword evidence="7" id="KW-0812">Transmembrane</keyword>
<keyword evidence="3 9" id="KW-0418">Kinase</keyword>
<sequence>MTSNGHQSGKPLRAGDPRELGGYRITARLGRGGMGTVYLAEDASGRPVAVKLIHPDLADDESFRLRFAREVESARRVARFSTAGVIDAHLEGDTLFIVSEYVPGPNLDEAVRQGGPMTGGTLDGLAMGVAAALTAIHGSGVIHRDLKPGNVLLSPVGPKVIDFGIARALEDSGGVTRSSQLMGTPSYMAPELLMGERPTAAADIFAWGCLVAFAGIGEAPFDAVSVPAVLHNITSAPPRLEGLDPGLYDLVAAALDKDPSRRPTSQQILARLTGQDAPAEAEVRRSISDSWEVPTGAPVPGAPPAPATPPHGQTPPEGATAPFPQGQVHYGGGTGANPTLPYHPGRELPPATAHQGPGGQVPPTLHERAHHGPSGPQPPATHRMPAGYAPPPHGQPAHGFPAGPGGPGAPVPPNAGANGGAGGAGDGARRKRRLLLALGAGSGALVLIAGIGPVVLSNLEPRPPSEEDNEIVSIYNTDFSFNPAWNTYFYDAEEVEDGALYWEERRGMLLRHPEPSGDDPSRGLVVPLDREDDMPDRVLVTAGAYVIEGPEQATFGVRCWDTSGEEYRTQYEAAVRYDGQQAEIRRMSEEEGDQVLERTNEVRGFEPYPLFEESARTDGYDPGSPYEFDRDEIVVNTLAFACEYVEDEGGEARMELALWVNGEHAVSAVDSDPLPAEAEEAEDRRRIGMMTRSGPGHQPMAVLYTDFSVHEILAQE</sequence>
<keyword evidence="10" id="KW-1185">Reference proteome</keyword>
<feature type="region of interest" description="Disordered" evidence="6">
    <location>
        <begin position="270"/>
        <end position="427"/>
    </location>
</feature>
<evidence type="ECO:0000256" key="4">
    <source>
        <dbReference type="ARBA" id="ARBA00022840"/>
    </source>
</evidence>
<keyword evidence="7" id="KW-1133">Transmembrane helix</keyword>
<evidence type="ECO:0000256" key="2">
    <source>
        <dbReference type="ARBA" id="ARBA00022741"/>
    </source>
</evidence>
<evidence type="ECO:0000256" key="1">
    <source>
        <dbReference type="ARBA" id="ARBA00022679"/>
    </source>
</evidence>
<evidence type="ECO:0000259" key="8">
    <source>
        <dbReference type="PROSITE" id="PS50011"/>
    </source>
</evidence>
<keyword evidence="2 5" id="KW-0547">Nucleotide-binding</keyword>
<accession>A0ABX8BPL4</accession>
<feature type="compositionally biased region" description="Pro residues" evidence="6">
    <location>
        <begin position="300"/>
        <end position="313"/>
    </location>
</feature>
<dbReference type="CDD" id="cd14014">
    <property type="entry name" value="STKc_PknB_like"/>
    <property type="match status" value="1"/>
</dbReference>
<dbReference type="SMART" id="SM00220">
    <property type="entry name" value="S_TKc"/>
    <property type="match status" value="1"/>
</dbReference>
<organism evidence="9 10">
    <name type="scientific">Nocardiopsis changdeensis</name>
    <dbReference type="NCBI Taxonomy" id="2831969"/>
    <lineage>
        <taxon>Bacteria</taxon>
        <taxon>Bacillati</taxon>
        <taxon>Actinomycetota</taxon>
        <taxon>Actinomycetes</taxon>
        <taxon>Streptosporangiales</taxon>
        <taxon>Nocardiopsidaceae</taxon>
        <taxon>Nocardiopsis</taxon>
    </lineage>
</organism>
<reference evidence="9 10" key="1">
    <citation type="submission" date="2021-05" db="EMBL/GenBank/DDBJ databases">
        <title>Direct Submission.</title>
        <authorList>
            <person name="Li K."/>
            <person name="Gao J."/>
        </authorList>
    </citation>
    <scope>NUCLEOTIDE SEQUENCE [LARGE SCALE GENOMIC DNA]</scope>
    <source>
        <strain evidence="9 10">Mg02</strain>
    </source>
</reference>
<name>A0ABX8BPL4_9ACTN</name>
<evidence type="ECO:0000313" key="10">
    <source>
        <dbReference type="Proteomes" id="UP000676079"/>
    </source>
</evidence>
<evidence type="ECO:0000256" key="6">
    <source>
        <dbReference type="SAM" id="MobiDB-lite"/>
    </source>
</evidence>
<keyword evidence="1" id="KW-0808">Transferase</keyword>
<dbReference type="PROSITE" id="PS00108">
    <property type="entry name" value="PROTEIN_KINASE_ST"/>
    <property type="match status" value="1"/>
</dbReference>
<feature type="compositionally biased region" description="Gly residues" evidence="6">
    <location>
        <begin position="417"/>
        <end position="426"/>
    </location>
</feature>
<keyword evidence="4 5" id="KW-0067">ATP-binding</keyword>
<dbReference type="PANTHER" id="PTHR43289:SF34">
    <property type="entry name" value="SERINE_THREONINE-PROTEIN KINASE YBDM-RELATED"/>
    <property type="match status" value="1"/>
</dbReference>
<evidence type="ECO:0000256" key="7">
    <source>
        <dbReference type="SAM" id="Phobius"/>
    </source>
</evidence>
<dbReference type="Gene3D" id="3.30.200.20">
    <property type="entry name" value="Phosphorylase Kinase, domain 1"/>
    <property type="match status" value="1"/>
</dbReference>
<keyword evidence="7" id="KW-0472">Membrane</keyword>
<feature type="binding site" evidence="5">
    <location>
        <position position="51"/>
    </location>
    <ligand>
        <name>ATP</name>
        <dbReference type="ChEBI" id="CHEBI:30616"/>
    </ligand>
</feature>
<dbReference type="Gene3D" id="1.10.510.10">
    <property type="entry name" value="Transferase(Phosphotransferase) domain 1"/>
    <property type="match status" value="1"/>
</dbReference>
<dbReference type="InterPro" id="IPR008271">
    <property type="entry name" value="Ser/Thr_kinase_AS"/>
</dbReference>
<evidence type="ECO:0000256" key="5">
    <source>
        <dbReference type="PROSITE-ProRule" id="PRU10141"/>
    </source>
</evidence>
<dbReference type="Pfam" id="PF00069">
    <property type="entry name" value="Pkinase"/>
    <property type="match status" value="1"/>
</dbReference>
<dbReference type="InterPro" id="IPR011009">
    <property type="entry name" value="Kinase-like_dom_sf"/>
</dbReference>
<dbReference type="PROSITE" id="PS50011">
    <property type="entry name" value="PROTEIN_KINASE_DOM"/>
    <property type="match status" value="1"/>
</dbReference>